<evidence type="ECO:0000313" key="8">
    <source>
        <dbReference type="EMBL" id="ASK61814.1"/>
    </source>
</evidence>
<dbReference type="Proteomes" id="UP000198312">
    <property type="component" value="Chromosome"/>
</dbReference>
<sequence>MRKFLLVALLCIVAVFAAACGKSEGENANSSSKKSEAITVKHELGETKVSKNPKKVVVFDYGTLDTLDKLGIKVTGVPKGNIPSYIDKYEAKEYENVGSLKEPDFDKLAEIDPDLIIISGRQASLYEQLQELAPTIYLGVDTTRYMESFKENLAVIGNIFNKEDEIDKELKSIEQSIADLKKKASESDINALIILANDDKISAYGPSSRFGLIHDVFGIPAVDKGIEVSTHGMNVSFEYVVEQDPDLLYVIDRGAVVGSSSSAKQVVENDLTKKTKAYKNDNIVYLDPNYWYLSGGGLVSVQEMVNEVAKSLN</sequence>
<evidence type="ECO:0000256" key="5">
    <source>
        <dbReference type="SAM" id="Coils"/>
    </source>
</evidence>
<evidence type="ECO:0000256" key="1">
    <source>
        <dbReference type="ARBA" id="ARBA00004193"/>
    </source>
</evidence>
<organism evidence="8 9">
    <name type="scientific">Virgibacillus phasianinus</name>
    <dbReference type="NCBI Taxonomy" id="2017483"/>
    <lineage>
        <taxon>Bacteria</taxon>
        <taxon>Bacillati</taxon>
        <taxon>Bacillota</taxon>
        <taxon>Bacilli</taxon>
        <taxon>Bacillales</taxon>
        <taxon>Bacillaceae</taxon>
        <taxon>Virgibacillus</taxon>
    </lineage>
</organism>
<keyword evidence="9" id="KW-1185">Reference proteome</keyword>
<dbReference type="Pfam" id="PF01497">
    <property type="entry name" value="Peripla_BP_2"/>
    <property type="match status" value="1"/>
</dbReference>
<dbReference type="GO" id="GO:0030288">
    <property type="term" value="C:outer membrane-bounded periplasmic space"/>
    <property type="evidence" value="ECO:0007669"/>
    <property type="project" value="TreeGrafter"/>
</dbReference>
<evidence type="ECO:0000256" key="4">
    <source>
        <dbReference type="ARBA" id="ARBA00022729"/>
    </source>
</evidence>
<feature type="chain" id="PRO_5038792345" evidence="6">
    <location>
        <begin position="20"/>
        <end position="313"/>
    </location>
</feature>
<dbReference type="CDD" id="cd01140">
    <property type="entry name" value="FatB"/>
    <property type="match status" value="1"/>
</dbReference>
<feature type="coiled-coil region" evidence="5">
    <location>
        <begin position="163"/>
        <end position="190"/>
    </location>
</feature>
<evidence type="ECO:0000256" key="3">
    <source>
        <dbReference type="ARBA" id="ARBA00022448"/>
    </source>
</evidence>
<dbReference type="SUPFAM" id="SSF53807">
    <property type="entry name" value="Helical backbone' metal receptor"/>
    <property type="match status" value="1"/>
</dbReference>
<dbReference type="AlphaFoldDB" id="A0A220U0P9"/>
<dbReference type="GO" id="GO:1901678">
    <property type="term" value="P:iron coordination entity transport"/>
    <property type="evidence" value="ECO:0007669"/>
    <property type="project" value="UniProtKB-ARBA"/>
</dbReference>
<comment type="subcellular location">
    <subcellularLocation>
        <location evidence="1">Cell membrane</location>
        <topology evidence="1">Lipid-anchor</topology>
    </subcellularLocation>
</comment>
<protein>
    <submittedName>
        <fullName evidence="8">ABC transporter</fullName>
    </submittedName>
</protein>
<reference evidence="8 9" key="1">
    <citation type="submission" date="2017-07" db="EMBL/GenBank/DDBJ databases">
        <title>Virgibacillus sp. LM2416.</title>
        <authorList>
            <person name="Tak E.J."/>
            <person name="Bae J.-W."/>
        </authorList>
    </citation>
    <scope>NUCLEOTIDE SEQUENCE [LARGE SCALE GENOMIC DNA]</scope>
    <source>
        <strain evidence="8 9">LM2416</strain>
    </source>
</reference>
<keyword evidence="3" id="KW-0813">Transport</keyword>
<dbReference type="InterPro" id="IPR033870">
    <property type="entry name" value="FatB"/>
</dbReference>
<comment type="similarity">
    <text evidence="2">Belongs to the bacterial solute-binding protein 8 family.</text>
</comment>
<dbReference type="GO" id="GO:0005886">
    <property type="term" value="C:plasma membrane"/>
    <property type="evidence" value="ECO:0007669"/>
    <property type="project" value="UniProtKB-SubCell"/>
</dbReference>
<proteinExistence type="inferred from homology"/>
<dbReference type="Gene3D" id="3.40.50.1980">
    <property type="entry name" value="Nitrogenase molybdenum iron protein domain"/>
    <property type="match status" value="2"/>
</dbReference>
<keyword evidence="5" id="KW-0175">Coiled coil</keyword>
<keyword evidence="4 6" id="KW-0732">Signal</keyword>
<dbReference type="PANTHER" id="PTHR30532">
    <property type="entry name" value="IRON III DICITRATE-BINDING PERIPLASMIC PROTEIN"/>
    <property type="match status" value="1"/>
</dbReference>
<gene>
    <name evidence="8" type="ORF">CFK37_06405</name>
</gene>
<dbReference type="PROSITE" id="PS51257">
    <property type="entry name" value="PROKAR_LIPOPROTEIN"/>
    <property type="match status" value="1"/>
</dbReference>
<evidence type="ECO:0000256" key="2">
    <source>
        <dbReference type="ARBA" id="ARBA00008814"/>
    </source>
</evidence>
<name>A0A220U0P9_9BACI</name>
<dbReference type="EMBL" id="CP022315">
    <property type="protein sequence ID" value="ASK61814.1"/>
    <property type="molecule type" value="Genomic_DNA"/>
</dbReference>
<evidence type="ECO:0000259" key="7">
    <source>
        <dbReference type="PROSITE" id="PS50983"/>
    </source>
</evidence>
<dbReference type="OrthoDB" id="63946at2"/>
<dbReference type="InterPro" id="IPR051313">
    <property type="entry name" value="Bact_iron-sidero_bind"/>
</dbReference>
<dbReference type="PANTHER" id="PTHR30532:SF28">
    <property type="entry name" value="PETROBACTIN-BINDING PROTEIN YCLQ"/>
    <property type="match status" value="1"/>
</dbReference>
<accession>A0A220U0P9</accession>
<evidence type="ECO:0000256" key="6">
    <source>
        <dbReference type="SAM" id="SignalP"/>
    </source>
</evidence>
<dbReference type="KEGG" id="vil:CFK37_06405"/>
<dbReference type="RefSeq" id="WP_089061074.1">
    <property type="nucleotide sequence ID" value="NZ_CP022315.1"/>
</dbReference>
<evidence type="ECO:0000313" key="9">
    <source>
        <dbReference type="Proteomes" id="UP000198312"/>
    </source>
</evidence>
<dbReference type="PROSITE" id="PS50983">
    <property type="entry name" value="FE_B12_PBP"/>
    <property type="match status" value="1"/>
</dbReference>
<feature type="signal peptide" evidence="6">
    <location>
        <begin position="1"/>
        <end position="19"/>
    </location>
</feature>
<feature type="domain" description="Fe/B12 periplasmic-binding" evidence="7">
    <location>
        <begin position="55"/>
        <end position="313"/>
    </location>
</feature>
<dbReference type="InterPro" id="IPR002491">
    <property type="entry name" value="ABC_transptr_periplasmic_BD"/>
</dbReference>